<dbReference type="InterPro" id="IPR036322">
    <property type="entry name" value="WD40_repeat_dom_sf"/>
</dbReference>
<evidence type="ECO:0000256" key="2">
    <source>
        <dbReference type="ARBA" id="ARBA00022737"/>
    </source>
</evidence>
<organism evidence="4 5">
    <name type="scientific">Rotaria socialis</name>
    <dbReference type="NCBI Taxonomy" id="392032"/>
    <lineage>
        <taxon>Eukaryota</taxon>
        <taxon>Metazoa</taxon>
        <taxon>Spiralia</taxon>
        <taxon>Gnathifera</taxon>
        <taxon>Rotifera</taxon>
        <taxon>Eurotatoria</taxon>
        <taxon>Bdelloidea</taxon>
        <taxon>Philodinida</taxon>
        <taxon>Philodinidae</taxon>
        <taxon>Rotaria</taxon>
    </lineage>
</organism>
<keyword evidence="1" id="KW-0853">WD repeat</keyword>
<dbReference type="PANTHER" id="PTHR11227">
    <property type="entry name" value="WD-REPEAT PROTEIN INTERACTING WITH PHOSPHOINOSIDES WIPI -RELATED"/>
    <property type="match status" value="1"/>
</dbReference>
<evidence type="ECO:0000256" key="1">
    <source>
        <dbReference type="ARBA" id="ARBA00022574"/>
    </source>
</evidence>
<keyword evidence="2" id="KW-0677">Repeat</keyword>
<dbReference type="EMBL" id="CAJOBR010001521">
    <property type="protein sequence ID" value="CAF4614803.1"/>
    <property type="molecule type" value="Genomic_DNA"/>
</dbReference>
<evidence type="ECO:0000313" key="5">
    <source>
        <dbReference type="Proteomes" id="UP000663838"/>
    </source>
</evidence>
<protein>
    <submittedName>
        <fullName evidence="4">Uncharacterized protein</fullName>
    </submittedName>
</protein>
<dbReference type="InterPro" id="IPR048720">
    <property type="entry name" value="PROPPIN"/>
</dbReference>
<dbReference type="EMBL" id="CAJOBS010000816">
    <property type="protein sequence ID" value="CAF4646469.1"/>
    <property type="molecule type" value="Genomic_DNA"/>
</dbReference>
<reference evidence="4" key="1">
    <citation type="submission" date="2021-02" db="EMBL/GenBank/DDBJ databases">
        <authorList>
            <person name="Nowell W R."/>
        </authorList>
    </citation>
    <scope>NUCLEOTIDE SEQUENCE</scope>
</reference>
<dbReference type="SUPFAM" id="SSF50978">
    <property type="entry name" value="WD40 repeat-like"/>
    <property type="match status" value="1"/>
</dbReference>
<evidence type="ECO:0000313" key="4">
    <source>
        <dbReference type="EMBL" id="CAF4646469.1"/>
    </source>
</evidence>
<accession>A0A821FCY3</accession>
<name>A0A821FCY3_9BILA</name>
<dbReference type="Proteomes" id="UP000663838">
    <property type="component" value="Unassembled WGS sequence"/>
</dbReference>
<sequence>MSVNRYSRTTTDVLSLRFNQDSTCFICATCDGIRIFNVEPFAQKCFLDVGRATYAEMLYRTNLIAYVPADHVTGLSSNVVNVYDDERKAHVLELCFSFPVVSIRMSRTRLLVVLVRKIHIFSFPNQCRLLHTIDTRDNPRGLCELSNTDGSLLVFPFNAKTKGGFVQFLVSVIWRTLSNANNIHFKMELSMGQTFYIVYDNNRIK</sequence>
<comment type="caution">
    <text evidence="4">The sequence shown here is derived from an EMBL/GenBank/DDBJ whole genome shotgun (WGS) entry which is preliminary data.</text>
</comment>
<proteinExistence type="predicted"/>
<evidence type="ECO:0000313" key="3">
    <source>
        <dbReference type="EMBL" id="CAF4614803.1"/>
    </source>
</evidence>
<dbReference type="Proteomes" id="UP000663848">
    <property type="component" value="Unassembled WGS sequence"/>
</dbReference>
<gene>
    <name evidence="3" type="ORF">QYT958_LOCUS12465</name>
    <name evidence="4" type="ORF">TOA249_LOCUS13665</name>
</gene>
<dbReference type="AlphaFoldDB" id="A0A821FCY3"/>
<dbReference type="Pfam" id="PF21032">
    <property type="entry name" value="PROPPIN"/>
    <property type="match status" value="1"/>
</dbReference>